<evidence type="ECO:0000313" key="7">
    <source>
        <dbReference type="EMBL" id="VAW13324.1"/>
    </source>
</evidence>
<keyword evidence="5" id="KW-0067">ATP-binding</keyword>
<dbReference type="HAMAP" id="MF_00109">
    <property type="entry name" value="Shikimate_kinase"/>
    <property type="match status" value="1"/>
</dbReference>
<dbReference type="GO" id="GO:0008652">
    <property type="term" value="P:amino acid biosynthetic process"/>
    <property type="evidence" value="ECO:0007669"/>
    <property type="project" value="UniProtKB-KW"/>
</dbReference>
<keyword evidence="6" id="KW-0057">Aromatic amino acid biosynthesis</keyword>
<evidence type="ECO:0000256" key="4">
    <source>
        <dbReference type="ARBA" id="ARBA00022777"/>
    </source>
</evidence>
<name>A0A3B0TXP7_9ZZZZ</name>
<accession>A0A3B0TXP7</accession>
<dbReference type="Pfam" id="PF01202">
    <property type="entry name" value="SKI"/>
    <property type="match status" value="1"/>
</dbReference>
<keyword evidence="4 7" id="KW-0418">Kinase</keyword>
<dbReference type="NCBIfam" id="NF010555">
    <property type="entry name" value="PRK13949.1"/>
    <property type="match status" value="1"/>
</dbReference>
<organism evidence="7">
    <name type="scientific">hydrothermal vent metagenome</name>
    <dbReference type="NCBI Taxonomy" id="652676"/>
    <lineage>
        <taxon>unclassified sequences</taxon>
        <taxon>metagenomes</taxon>
        <taxon>ecological metagenomes</taxon>
    </lineage>
</organism>
<dbReference type="PRINTS" id="PR01100">
    <property type="entry name" value="SHIKIMTKNASE"/>
</dbReference>
<dbReference type="EMBL" id="UOEP01000021">
    <property type="protein sequence ID" value="VAW13324.1"/>
    <property type="molecule type" value="Genomic_DNA"/>
</dbReference>
<dbReference type="GO" id="GO:0009073">
    <property type="term" value="P:aromatic amino acid family biosynthetic process"/>
    <property type="evidence" value="ECO:0007669"/>
    <property type="project" value="UniProtKB-KW"/>
</dbReference>
<protein>
    <submittedName>
        <fullName evidence="7">Shikimate kinase I</fullName>
        <ecNumber evidence="7">2.7.1.71</ecNumber>
    </submittedName>
</protein>
<evidence type="ECO:0000256" key="3">
    <source>
        <dbReference type="ARBA" id="ARBA00022741"/>
    </source>
</evidence>
<evidence type="ECO:0000256" key="1">
    <source>
        <dbReference type="ARBA" id="ARBA00022605"/>
    </source>
</evidence>
<dbReference type="GO" id="GO:0005524">
    <property type="term" value="F:ATP binding"/>
    <property type="evidence" value="ECO:0007669"/>
    <property type="project" value="UniProtKB-KW"/>
</dbReference>
<dbReference type="Gene3D" id="3.40.50.300">
    <property type="entry name" value="P-loop containing nucleotide triphosphate hydrolases"/>
    <property type="match status" value="1"/>
</dbReference>
<evidence type="ECO:0000256" key="6">
    <source>
        <dbReference type="ARBA" id="ARBA00023141"/>
    </source>
</evidence>
<dbReference type="InterPro" id="IPR000623">
    <property type="entry name" value="Shikimate_kinase/TSH1"/>
</dbReference>
<gene>
    <name evidence="7" type="ORF">MNBD_BACTEROID01-807</name>
</gene>
<dbReference type="AlphaFoldDB" id="A0A3B0TXP7"/>
<reference evidence="7" key="1">
    <citation type="submission" date="2018-06" db="EMBL/GenBank/DDBJ databases">
        <authorList>
            <person name="Zhirakovskaya E."/>
        </authorList>
    </citation>
    <scope>NUCLEOTIDE SEQUENCE</scope>
</reference>
<dbReference type="SUPFAM" id="SSF52540">
    <property type="entry name" value="P-loop containing nucleoside triphosphate hydrolases"/>
    <property type="match status" value="1"/>
</dbReference>
<proteinExistence type="inferred from homology"/>
<evidence type="ECO:0000256" key="2">
    <source>
        <dbReference type="ARBA" id="ARBA00022679"/>
    </source>
</evidence>
<sequence length="176" mass="20187">MRVYLVGYMGSGKSTLGRRLSEEMGIQFIDMDDYIEERNHKTIPQIFAEEGENVFREKERTALEELSKFTDVVVATGGGAPCFFDNMELMKKSGTTIFLNIDPEILAERLLDSKIDRPLIKGKSREELIAFINESLQKRLPFYKKAHLQLIKPDADTAELKKQLLNRKKIDTPGFK</sequence>
<keyword evidence="3" id="KW-0547">Nucleotide-binding</keyword>
<dbReference type="GO" id="GO:0005829">
    <property type="term" value="C:cytosol"/>
    <property type="evidence" value="ECO:0007669"/>
    <property type="project" value="TreeGrafter"/>
</dbReference>
<evidence type="ECO:0000256" key="5">
    <source>
        <dbReference type="ARBA" id="ARBA00022840"/>
    </source>
</evidence>
<dbReference type="EC" id="2.7.1.71" evidence="7"/>
<dbReference type="PANTHER" id="PTHR21087:SF16">
    <property type="entry name" value="SHIKIMATE KINASE 1, CHLOROPLASTIC"/>
    <property type="match status" value="1"/>
</dbReference>
<dbReference type="PANTHER" id="PTHR21087">
    <property type="entry name" value="SHIKIMATE KINASE"/>
    <property type="match status" value="1"/>
</dbReference>
<dbReference type="InterPro" id="IPR027417">
    <property type="entry name" value="P-loop_NTPase"/>
</dbReference>
<dbReference type="CDD" id="cd00464">
    <property type="entry name" value="SK"/>
    <property type="match status" value="1"/>
</dbReference>
<dbReference type="GO" id="GO:0004765">
    <property type="term" value="F:shikimate kinase activity"/>
    <property type="evidence" value="ECO:0007669"/>
    <property type="project" value="UniProtKB-EC"/>
</dbReference>
<keyword evidence="1" id="KW-0028">Amino-acid biosynthesis</keyword>
<keyword evidence="2 7" id="KW-0808">Transferase</keyword>
<dbReference type="InterPro" id="IPR031322">
    <property type="entry name" value="Shikimate/glucono_kinase"/>
</dbReference>